<evidence type="ECO:0000313" key="7">
    <source>
        <dbReference type="EMBL" id="CAI8021481.1"/>
    </source>
</evidence>
<feature type="transmembrane region" description="Helical" evidence="6">
    <location>
        <begin position="118"/>
        <end position="144"/>
    </location>
</feature>
<keyword evidence="3 6" id="KW-0812">Transmembrane</keyword>
<dbReference type="GO" id="GO:0005783">
    <property type="term" value="C:endoplasmic reticulum"/>
    <property type="evidence" value="ECO:0007669"/>
    <property type="project" value="TreeGrafter"/>
</dbReference>
<dbReference type="PANTHER" id="PTHR12703">
    <property type="entry name" value="TRANSMEMBRANE PROTEIN 33"/>
    <property type="match status" value="1"/>
</dbReference>
<proteinExistence type="inferred from homology"/>
<dbReference type="GO" id="GO:0061024">
    <property type="term" value="P:membrane organization"/>
    <property type="evidence" value="ECO:0007669"/>
    <property type="project" value="TreeGrafter"/>
</dbReference>
<protein>
    <submittedName>
        <fullName evidence="7">Transmembrane protein 33</fullName>
    </submittedName>
</protein>
<gene>
    <name evidence="7" type="ORF">GBAR_LOCUS12736</name>
</gene>
<keyword evidence="4 6" id="KW-1133">Transmembrane helix</keyword>
<sequence>MYTAYLNGMMSAVLTFTLRLYQRKKEQQVSLLSKEMYVMLATEDSAHYMLYTFFFYNQFPTSIYLLPPLLYAIIFTHKYTDGMKRYLPPTLQSLLQRLNERLRNGQRDVFRFIAYTEIFIFLVVLWNVIIGHMFFLAPLLYYFFLKSRYLSKRNHYIKICFSELRFAADQLSASPRCPSFISSLIAGLVSFISQLAPIQQIPQQA</sequence>
<dbReference type="PANTHER" id="PTHR12703:SF4">
    <property type="entry name" value="TRANSMEMBRANE PROTEIN 33"/>
    <property type="match status" value="1"/>
</dbReference>
<dbReference type="Pfam" id="PF03661">
    <property type="entry name" value="TMEM33_Pom33"/>
    <property type="match status" value="1"/>
</dbReference>
<dbReference type="AlphaFoldDB" id="A0AA35S3F2"/>
<evidence type="ECO:0000256" key="5">
    <source>
        <dbReference type="ARBA" id="ARBA00023136"/>
    </source>
</evidence>
<name>A0AA35S3F2_GEOBA</name>
<comment type="subcellular location">
    <subcellularLocation>
        <location evidence="1">Membrane</location>
        <topology evidence="1">Multi-pass membrane protein</topology>
    </subcellularLocation>
</comment>
<keyword evidence="8" id="KW-1185">Reference proteome</keyword>
<comment type="caution">
    <text evidence="7">The sequence shown here is derived from an EMBL/GenBank/DDBJ whole genome shotgun (WGS) entry which is preliminary data.</text>
</comment>
<evidence type="ECO:0000256" key="3">
    <source>
        <dbReference type="ARBA" id="ARBA00022692"/>
    </source>
</evidence>
<accession>A0AA35S3F2</accession>
<dbReference type="InterPro" id="IPR051645">
    <property type="entry name" value="PER33/POM33_regulator"/>
</dbReference>
<evidence type="ECO:0000256" key="2">
    <source>
        <dbReference type="ARBA" id="ARBA00007322"/>
    </source>
</evidence>
<dbReference type="GO" id="GO:0071786">
    <property type="term" value="P:endoplasmic reticulum tubular network organization"/>
    <property type="evidence" value="ECO:0007669"/>
    <property type="project" value="TreeGrafter"/>
</dbReference>
<keyword evidence="5 6" id="KW-0472">Membrane</keyword>
<evidence type="ECO:0000313" key="8">
    <source>
        <dbReference type="Proteomes" id="UP001174909"/>
    </source>
</evidence>
<dbReference type="Proteomes" id="UP001174909">
    <property type="component" value="Unassembled WGS sequence"/>
</dbReference>
<feature type="transmembrane region" description="Helical" evidence="6">
    <location>
        <begin position="48"/>
        <end position="74"/>
    </location>
</feature>
<dbReference type="InterPro" id="IPR005344">
    <property type="entry name" value="TMEM33/Pom33"/>
</dbReference>
<evidence type="ECO:0000256" key="4">
    <source>
        <dbReference type="ARBA" id="ARBA00022989"/>
    </source>
</evidence>
<reference evidence="7" key="1">
    <citation type="submission" date="2023-03" db="EMBL/GenBank/DDBJ databases">
        <authorList>
            <person name="Steffen K."/>
            <person name="Cardenas P."/>
        </authorList>
    </citation>
    <scope>NUCLEOTIDE SEQUENCE</scope>
</reference>
<organism evidence="7 8">
    <name type="scientific">Geodia barretti</name>
    <name type="common">Barrett's horny sponge</name>
    <dbReference type="NCBI Taxonomy" id="519541"/>
    <lineage>
        <taxon>Eukaryota</taxon>
        <taxon>Metazoa</taxon>
        <taxon>Porifera</taxon>
        <taxon>Demospongiae</taxon>
        <taxon>Heteroscleromorpha</taxon>
        <taxon>Tetractinellida</taxon>
        <taxon>Astrophorina</taxon>
        <taxon>Geodiidae</taxon>
        <taxon>Geodia</taxon>
    </lineage>
</organism>
<dbReference type="GO" id="GO:0016020">
    <property type="term" value="C:membrane"/>
    <property type="evidence" value="ECO:0007669"/>
    <property type="project" value="UniProtKB-SubCell"/>
</dbReference>
<evidence type="ECO:0000256" key="1">
    <source>
        <dbReference type="ARBA" id="ARBA00004141"/>
    </source>
</evidence>
<comment type="similarity">
    <text evidence="2">Belongs to the PER33/POM33 family.</text>
</comment>
<dbReference type="EMBL" id="CASHTH010001902">
    <property type="protein sequence ID" value="CAI8021481.1"/>
    <property type="molecule type" value="Genomic_DNA"/>
</dbReference>
<evidence type="ECO:0000256" key="6">
    <source>
        <dbReference type="SAM" id="Phobius"/>
    </source>
</evidence>